<evidence type="ECO:0000313" key="2">
    <source>
        <dbReference type="Proteomes" id="UP000019148"/>
    </source>
</evidence>
<dbReference type="Proteomes" id="UP000019148">
    <property type="component" value="Unassembled WGS sequence"/>
</dbReference>
<dbReference type="PROSITE" id="PS51257">
    <property type="entry name" value="PROKAR_LIPOPROTEIN"/>
    <property type="match status" value="1"/>
</dbReference>
<name>W6TKR1_9SPIR</name>
<dbReference type="EMBL" id="AZIT01000002">
    <property type="protein sequence ID" value="ETZ17889.1"/>
    <property type="molecule type" value="Genomic_DNA"/>
</dbReference>
<gene>
    <name evidence="1" type="ORF">BDCR2A_01084</name>
</gene>
<dbReference type="RefSeq" id="WP_038366951.1">
    <property type="nucleotide sequence ID" value="NZ_AZIT01000002.1"/>
</dbReference>
<proteinExistence type="predicted"/>
<organism evidence="1 2">
    <name type="scientific">Borrelia duttonii CR2A</name>
    <dbReference type="NCBI Taxonomy" id="1432657"/>
    <lineage>
        <taxon>Bacteria</taxon>
        <taxon>Pseudomonadati</taxon>
        <taxon>Spirochaetota</taxon>
        <taxon>Spirochaetia</taxon>
        <taxon>Spirochaetales</taxon>
        <taxon>Borreliaceae</taxon>
        <taxon>Borrelia</taxon>
    </lineage>
</organism>
<accession>W6TKR1</accession>
<protein>
    <submittedName>
        <fullName evidence="1">Putative membrane spanning protein</fullName>
    </submittedName>
</protein>
<reference evidence="1 2" key="1">
    <citation type="submission" date="2013-12" db="EMBL/GenBank/DDBJ databases">
        <title>Comparative genomics of relapsing fever spirochetes.</title>
        <authorList>
            <person name="Schwan T.G."/>
            <person name="Raffel S.J."/>
            <person name="Porcella S.F."/>
        </authorList>
    </citation>
    <scope>NUCLEOTIDE SEQUENCE [LARGE SCALE GENOMIC DNA]</scope>
    <source>
        <strain evidence="1 2">CR2A</strain>
    </source>
</reference>
<dbReference type="PATRIC" id="fig|1432657.3.peg.1069"/>
<evidence type="ECO:0000313" key="1">
    <source>
        <dbReference type="EMBL" id="ETZ17889.1"/>
    </source>
</evidence>
<sequence length="63" mass="7384">MKQKVFIIFMLISLISLLLIACGQNGKEPDDNAEAQRKSEEEKERLRLLEREKLQRIADIKKN</sequence>
<comment type="caution">
    <text evidence="1">The sequence shown here is derived from an EMBL/GenBank/DDBJ whole genome shotgun (WGS) entry which is preliminary data.</text>
</comment>
<dbReference type="AlphaFoldDB" id="W6TKR1"/>